<keyword evidence="5 9" id="KW-0627">Porphyrin biosynthesis</keyword>
<dbReference type="InterPro" id="IPR039793">
    <property type="entry name" value="UROS/Hem4"/>
</dbReference>
<evidence type="ECO:0000256" key="4">
    <source>
        <dbReference type="ARBA" id="ARBA00023239"/>
    </source>
</evidence>
<evidence type="ECO:0000256" key="1">
    <source>
        <dbReference type="ARBA" id="ARBA00004772"/>
    </source>
</evidence>
<dbReference type="GO" id="GO:0004852">
    <property type="term" value="F:uroporphyrinogen-III synthase activity"/>
    <property type="evidence" value="ECO:0007669"/>
    <property type="project" value="UniProtKB-UniRule"/>
</dbReference>
<dbReference type="RefSeq" id="WP_057897859.1">
    <property type="nucleotide sequence ID" value="NZ_CP080764.1"/>
</dbReference>
<comment type="pathway">
    <text evidence="1 9">Porphyrin-containing compound metabolism; protoporphyrin-IX biosynthesis; coproporphyrinogen-III from 5-aminolevulinate: step 3/4.</text>
</comment>
<evidence type="ECO:0000313" key="12">
    <source>
        <dbReference type="EMBL" id="SDH12000.1"/>
    </source>
</evidence>
<dbReference type="Proteomes" id="UP000198956">
    <property type="component" value="Unassembled WGS sequence"/>
</dbReference>
<dbReference type="Gene3D" id="3.40.50.10090">
    <property type="match status" value="2"/>
</dbReference>
<feature type="domain" description="Tetrapyrrole biosynthesis uroporphyrinogen III synthase" evidence="10">
    <location>
        <begin position="23"/>
        <end position="251"/>
    </location>
</feature>
<dbReference type="PANTHER" id="PTHR38042">
    <property type="entry name" value="UROPORPHYRINOGEN-III SYNTHASE, CHLOROPLASTIC"/>
    <property type="match status" value="1"/>
</dbReference>
<dbReference type="FunFam" id="3.40.50.10090:FF:000001">
    <property type="entry name" value="Bifunctional uroporphyrinogen-III C-methyltransferase/uroporphyrinogen-III synthase"/>
    <property type="match status" value="1"/>
</dbReference>
<evidence type="ECO:0000256" key="8">
    <source>
        <dbReference type="ARBA" id="ARBA00048617"/>
    </source>
</evidence>
<evidence type="ECO:0000256" key="9">
    <source>
        <dbReference type="RuleBase" id="RU366031"/>
    </source>
</evidence>
<evidence type="ECO:0000256" key="6">
    <source>
        <dbReference type="ARBA" id="ARBA00037589"/>
    </source>
</evidence>
<evidence type="ECO:0000313" key="13">
    <source>
        <dbReference type="Proteomes" id="UP000198956"/>
    </source>
</evidence>
<evidence type="ECO:0000256" key="2">
    <source>
        <dbReference type="ARBA" id="ARBA00008133"/>
    </source>
</evidence>
<dbReference type="OrthoDB" id="9815856at2"/>
<dbReference type="GO" id="GO:0006780">
    <property type="term" value="P:uroporphyrinogen III biosynthetic process"/>
    <property type="evidence" value="ECO:0007669"/>
    <property type="project" value="UniProtKB-UniRule"/>
</dbReference>
<dbReference type="Proteomes" id="UP000826616">
    <property type="component" value="Chromosome"/>
</dbReference>
<keyword evidence="4 9" id="KW-0456">Lyase</keyword>
<evidence type="ECO:0000313" key="14">
    <source>
        <dbReference type="Proteomes" id="UP000826616"/>
    </source>
</evidence>
<evidence type="ECO:0000256" key="5">
    <source>
        <dbReference type="ARBA" id="ARBA00023244"/>
    </source>
</evidence>
<accession>A0A1G7ZV20</accession>
<sequence length="260" mass="28731">MNAVRPLEGKRIVVTRAREQAEEFIRKIERLGGEAIACPVIRFVPPSDPAPLDRALRALPSFDWLFFTSVNGVAFFFRRLAELGYSMDDFNGQIAAVGKKTAAALADRGFFVPHIPGKFTAEHLVEIMKDKLEPGQKALLPRANIGREVLPEGLRALGLEVTDAPAYDTVRAEENIAQMKRQLKQKKVDMVTFTSPSTVRHFLAGFSEQERQEYLAGVHIGVIGPVTAKAVQDAGLSVHVMGDEYSIDGLLRAILNYTGW</sequence>
<protein>
    <recommendedName>
        <fullName evidence="7 9">Uroporphyrinogen-III synthase</fullName>
        <ecNumber evidence="3 9">4.2.1.75</ecNumber>
    </recommendedName>
</protein>
<dbReference type="GeneID" id="97142670"/>
<keyword evidence="14" id="KW-1185">Reference proteome</keyword>
<evidence type="ECO:0000313" key="11">
    <source>
        <dbReference type="EMBL" id="QYY42139.1"/>
    </source>
</evidence>
<dbReference type="EMBL" id="FNDE01000012">
    <property type="protein sequence ID" value="SDH12000.1"/>
    <property type="molecule type" value="Genomic_DNA"/>
</dbReference>
<dbReference type="SUPFAM" id="SSF69618">
    <property type="entry name" value="HemD-like"/>
    <property type="match status" value="1"/>
</dbReference>
<dbReference type="EC" id="4.2.1.75" evidence="3 9"/>
<reference evidence="12 13" key="1">
    <citation type="submission" date="2016-10" db="EMBL/GenBank/DDBJ databases">
        <authorList>
            <person name="de Groot N.N."/>
        </authorList>
    </citation>
    <scope>NUCLEOTIDE SEQUENCE [LARGE SCALE GENOMIC DNA]</scope>
    <source>
        <strain evidence="12 13">L 420-91</strain>
    </source>
</reference>
<dbReference type="AlphaFoldDB" id="A0A1G7ZV20"/>
<name>A0A1G7ZV20_ANETH</name>
<dbReference type="Pfam" id="PF02602">
    <property type="entry name" value="HEM4"/>
    <property type="match status" value="1"/>
</dbReference>
<evidence type="ECO:0000256" key="3">
    <source>
        <dbReference type="ARBA" id="ARBA00013109"/>
    </source>
</evidence>
<organism evidence="12 13">
    <name type="scientific">Aneurinibacillus thermoaerophilus</name>
    <dbReference type="NCBI Taxonomy" id="143495"/>
    <lineage>
        <taxon>Bacteria</taxon>
        <taxon>Bacillati</taxon>
        <taxon>Bacillota</taxon>
        <taxon>Bacilli</taxon>
        <taxon>Bacillales</taxon>
        <taxon>Paenibacillaceae</taxon>
        <taxon>Aneurinibacillus group</taxon>
        <taxon>Aneurinibacillus</taxon>
    </lineage>
</organism>
<comment type="similarity">
    <text evidence="2 9">Belongs to the uroporphyrinogen-III synthase family.</text>
</comment>
<dbReference type="GO" id="GO:0006782">
    <property type="term" value="P:protoporphyrinogen IX biosynthetic process"/>
    <property type="evidence" value="ECO:0007669"/>
    <property type="project" value="UniProtKB-UniRule"/>
</dbReference>
<dbReference type="InterPro" id="IPR036108">
    <property type="entry name" value="4pyrrol_syn_uPrphyn_synt_sf"/>
</dbReference>
<evidence type="ECO:0000256" key="7">
    <source>
        <dbReference type="ARBA" id="ARBA00040167"/>
    </source>
</evidence>
<gene>
    <name evidence="11" type="ORF">K3F53_14910</name>
    <name evidence="12" type="ORF">SAMN04489735_101243</name>
</gene>
<dbReference type="PANTHER" id="PTHR38042:SF1">
    <property type="entry name" value="UROPORPHYRINOGEN-III SYNTHASE, CHLOROPLASTIC"/>
    <property type="match status" value="1"/>
</dbReference>
<evidence type="ECO:0000259" key="10">
    <source>
        <dbReference type="Pfam" id="PF02602"/>
    </source>
</evidence>
<dbReference type="InterPro" id="IPR003754">
    <property type="entry name" value="4pyrrol_synth_uPrphyn_synth"/>
</dbReference>
<dbReference type="UniPathway" id="UPA00251">
    <property type="reaction ID" value="UER00320"/>
</dbReference>
<comment type="catalytic activity">
    <reaction evidence="8 9">
        <text>hydroxymethylbilane = uroporphyrinogen III + H2O</text>
        <dbReference type="Rhea" id="RHEA:18965"/>
        <dbReference type="ChEBI" id="CHEBI:15377"/>
        <dbReference type="ChEBI" id="CHEBI:57308"/>
        <dbReference type="ChEBI" id="CHEBI:57845"/>
        <dbReference type="EC" id="4.2.1.75"/>
    </reaction>
</comment>
<dbReference type="EMBL" id="CP080764">
    <property type="protein sequence ID" value="QYY42139.1"/>
    <property type="molecule type" value="Genomic_DNA"/>
</dbReference>
<comment type="function">
    <text evidence="6 9">Catalyzes cyclization of the linear tetrapyrrole, hydroxymethylbilane, to the macrocyclic uroporphyrinogen III.</text>
</comment>
<proteinExistence type="inferred from homology"/>
<dbReference type="CDD" id="cd06578">
    <property type="entry name" value="HemD"/>
    <property type="match status" value="1"/>
</dbReference>
<reference evidence="11 14" key="2">
    <citation type="submission" date="2021-08" db="EMBL/GenBank/DDBJ databases">
        <title>Complete genome sequence of the strain Aneurinibacillus thermoaerophilus CCM 8960.</title>
        <authorList>
            <person name="Musilova J."/>
            <person name="Kourilova X."/>
            <person name="Pernicova I."/>
            <person name="Bezdicek M."/>
            <person name="Lengerova M."/>
            <person name="Obruca S."/>
            <person name="Sedlar K."/>
        </authorList>
    </citation>
    <scope>NUCLEOTIDE SEQUENCE [LARGE SCALE GENOMIC DNA]</scope>
    <source>
        <strain evidence="11 14">CCM 8960</strain>
    </source>
</reference>